<protein>
    <submittedName>
        <fullName evidence="1">Uncharacterized protein</fullName>
    </submittedName>
</protein>
<organism evidence="1 2">
    <name type="scientific">Boletus reticuloceps</name>
    <dbReference type="NCBI Taxonomy" id="495285"/>
    <lineage>
        <taxon>Eukaryota</taxon>
        <taxon>Fungi</taxon>
        <taxon>Dikarya</taxon>
        <taxon>Basidiomycota</taxon>
        <taxon>Agaricomycotina</taxon>
        <taxon>Agaricomycetes</taxon>
        <taxon>Agaricomycetidae</taxon>
        <taxon>Boletales</taxon>
        <taxon>Boletineae</taxon>
        <taxon>Boletaceae</taxon>
        <taxon>Boletoideae</taxon>
        <taxon>Boletus</taxon>
    </lineage>
</organism>
<reference evidence="1" key="1">
    <citation type="submission" date="2021-03" db="EMBL/GenBank/DDBJ databases">
        <title>Evolutionary innovations through gain and loss of genes in the ectomycorrhizal Boletales.</title>
        <authorList>
            <person name="Wu G."/>
            <person name="Miyauchi S."/>
            <person name="Morin E."/>
            <person name="Yang Z.-L."/>
            <person name="Xu J."/>
            <person name="Martin F.M."/>
        </authorList>
    </citation>
    <scope>NUCLEOTIDE SEQUENCE</scope>
    <source>
        <strain evidence="1">BR01</strain>
    </source>
</reference>
<proteinExistence type="predicted"/>
<sequence>MGNLHFIFVNSIPGHPLHFQLEKWRADKFNDFAIGQHSEPGHSDEVMEEGIHIIEELLWTWKQCGENVIMEDKDTDTQLKMLYLLRCSNHT</sequence>
<dbReference type="Proteomes" id="UP000683000">
    <property type="component" value="Unassembled WGS sequence"/>
</dbReference>
<evidence type="ECO:0000313" key="2">
    <source>
        <dbReference type="Proteomes" id="UP000683000"/>
    </source>
</evidence>
<accession>A0A8I2YSR4</accession>
<dbReference type="AlphaFoldDB" id="A0A8I2YSR4"/>
<dbReference type="EMBL" id="JAGFBS010000008">
    <property type="protein sequence ID" value="KAG6377636.1"/>
    <property type="molecule type" value="Genomic_DNA"/>
</dbReference>
<keyword evidence="2" id="KW-1185">Reference proteome</keyword>
<gene>
    <name evidence="1" type="ORF">JVT61DRAFT_14387</name>
</gene>
<comment type="caution">
    <text evidence="1">The sequence shown here is derived from an EMBL/GenBank/DDBJ whole genome shotgun (WGS) entry which is preliminary data.</text>
</comment>
<evidence type="ECO:0000313" key="1">
    <source>
        <dbReference type="EMBL" id="KAG6377636.1"/>
    </source>
</evidence>
<name>A0A8I2YSR4_9AGAM</name>